<evidence type="ECO:0000313" key="8">
    <source>
        <dbReference type="EMBL" id="MFC5528988.1"/>
    </source>
</evidence>
<dbReference type="InterPro" id="IPR007267">
    <property type="entry name" value="GtrA_DPMS_TM"/>
</dbReference>
<proteinExistence type="inferred from homology"/>
<keyword evidence="9" id="KW-1185">Reference proteome</keyword>
<dbReference type="EMBL" id="JBHSNC010000017">
    <property type="protein sequence ID" value="MFC5528988.1"/>
    <property type="molecule type" value="Genomic_DNA"/>
</dbReference>
<keyword evidence="5 6" id="KW-0472">Membrane</keyword>
<evidence type="ECO:0000313" key="9">
    <source>
        <dbReference type="Proteomes" id="UP001596108"/>
    </source>
</evidence>
<evidence type="ECO:0000256" key="2">
    <source>
        <dbReference type="ARBA" id="ARBA00009399"/>
    </source>
</evidence>
<dbReference type="Pfam" id="PF04138">
    <property type="entry name" value="GtrA_DPMS_TM"/>
    <property type="match status" value="1"/>
</dbReference>
<evidence type="ECO:0000256" key="5">
    <source>
        <dbReference type="ARBA" id="ARBA00023136"/>
    </source>
</evidence>
<evidence type="ECO:0000256" key="6">
    <source>
        <dbReference type="SAM" id="Phobius"/>
    </source>
</evidence>
<feature type="transmembrane region" description="Helical" evidence="6">
    <location>
        <begin position="109"/>
        <end position="129"/>
    </location>
</feature>
<feature type="transmembrane region" description="Helical" evidence="6">
    <location>
        <begin position="36"/>
        <end position="54"/>
    </location>
</feature>
<keyword evidence="3 6" id="KW-0812">Transmembrane</keyword>
<feature type="domain" description="GtrA/DPMS transmembrane" evidence="7">
    <location>
        <begin position="11"/>
        <end position="131"/>
    </location>
</feature>
<organism evidence="8 9">
    <name type="scientific">Cohnella yongneupensis</name>
    <dbReference type="NCBI Taxonomy" id="425006"/>
    <lineage>
        <taxon>Bacteria</taxon>
        <taxon>Bacillati</taxon>
        <taxon>Bacillota</taxon>
        <taxon>Bacilli</taxon>
        <taxon>Bacillales</taxon>
        <taxon>Paenibacillaceae</taxon>
        <taxon>Cohnella</taxon>
    </lineage>
</organism>
<gene>
    <name evidence="8" type="ORF">ACFPQ4_05905</name>
</gene>
<dbReference type="PANTHER" id="PTHR38459:SF1">
    <property type="entry name" value="PROPHAGE BACTOPRENOL-LINKED GLUCOSE TRANSLOCASE HOMOLOG"/>
    <property type="match status" value="1"/>
</dbReference>
<evidence type="ECO:0000256" key="3">
    <source>
        <dbReference type="ARBA" id="ARBA00022692"/>
    </source>
</evidence>
<protein>
    <submittedName>
        <fullName evidence="8">GtrA family protein</fullName>
    </submittedName>
</protein>
<dbReference type="InterPro" id="IPR051401">
    <property type="entry name" value="GtrA_CellWall_Glycosyl"/>
</dbReference>
<comment type="subcellular location">
    <subcellularLocation>
        <location evidence="1">Membrane</location>
        <topology evidence="1">Multi-pass membrane protein</topology>
    </subcellularLocation>
</comment>
<dbReference type="Proteomes" id="UP001596108">
    <property type="component" value="Unassembled WGS sequence"/>
</dbReference>
<accession>A0ABW0QVY3</accession>
<keyword evidence="4 6" id="KW-1133">Transmembrane helix</keyword>
<dbReference type="PANTHER" id="PTHR38459">
    <property type="entry name" value="PROPHAGE BACTOPRENOL-LINKED GLUCOSE TRANSLOCASE HOMOLOG"/>
    <property type="match status" value="1"/>
</dbReference>
<name>A0ABW0QVY3_9BACL</name>
<evidence type="ECO:0000259" key="7">
    <source>
        <dbReference type="Pfam" id="PF04138"/>
    </source>
</evidence>
<comment type="similarity">
    <text evidence="2">Belongs to the GtrA family.</text>
</comment>
<feature type="transmembrane region" description="Helical" evidence="6">
    <location>
        <begin position="12"/>
        <end position="30"/>
    </location>
</feature>
<dbReference type="RefSeq" id="WP_378110873.1">
    <property type="nucleotide sequence ID" value="NZ_JBHSNC010000017.1"/>
</dbReference>
<feature type="transmembrane region" description="Helical" evidence="6">
    <location>
        <begin position="75"/>
        <end position="97"/>
    </location>
</feature>
<sequence length="133" mass="15090">MRIFQSKQFVKFILAGGSAAAINFGSRIVLNLYVSFSVSIAIAFVLGLSVAFILNKRLVFEDADQRTARQALIFLIVNLIALVQTYIISILLVEYIFPWWNYGWHTHEVAHLTGICFPLITSYIAHNYVTFKS</sequence>
<evidence type="ECO:0000256" key="1">
    <source>
        <dbReference type="ARBA" id="ARBA00004141"/>
    </source>
</evidence>
<comment type="caution">
    <text evidence="8">The sequence shown here is derived from an EMBL/GenBank/DDBJ whole genome shotgun (WGS) entry which is preliminary data.</text>
</comment>
<reference evidence="9" key="1">
    <citation type="journal article" date="2019" name="Int. J. Syst. Evol. Microbiol.">
        <title>The Global Catalogue of Microorganisms (GCM) 10K type strain sequencing project: providing services to taxonomists for standard genome sequencing and annotation.</title>
        <authorList>
            <consortium name="The Broad Institute Genomics Platform"/>
            <consortium name="The Broad Institute Genome Sequencing Center for Infectious Disease"/>
            <person name="Wu L."/>
            <person name="Ma J."/>
        </authorList>
    </citation>
    <scope>NUCLEOTIDE SEQUENCE [LARGE SCALE GENOMIC DNA]</scope>
    <source>
        <strain evidence="9">CGMCC 1.18578</strain>
    </source>
</reference>
<evidence type="ECO:0000256" key="4">
    <source>
        <dbReference type="ARBA" id="ARBA00022989"/>
    </source>
</evidence>